<feature type="domain" description="Ice-binding protein C-terminal" evidence="2">
    <location>
        <begin position="288"/>
        <end position="307"/>
    </location>
</feature>
<feature type="signal peptide" evidence="1">
    <location>
        <begin position="1"/>
        <end position="25"/>
    </location>
</feature>
<evidence type="ECO:0000256" key="1">
    <source>
        <dbReference type="SAM" id="SignalP"/>
    </source>
</evidence>
<dbReference type="RefSeq" id="WP_145250272.1">
    <property type="nucleotide sequence ID" value="NZ_CP036278.1"/>
</dbReference>
<dbReference type="EMBL" id="CP036278">
    <property type="protein sequence ID" value="QDU58382.1"/>
    <property type="molecule type" value="Genomic_DNA"/>
</dbReference>
<evidence type="ECO:0000313" key="4">
    <source>
        <dbReference type="Proteomes" id="UP000315750"/>
    </source>
</evidence>
<accession>A0A518AUJ9</accession>
<dbReference type="KEGG" id="amuc:Pan181_46160"/>
<reference evidence="3 4" key="1">
    <citation type="submission" date="2019-02" db="EMBL/GenBank/DDBJ databases">
        <title>Deep-cultivation of Planctomycetes and their phenomic and genomic characterization uncovers novel biology.</title>
        <authorList>
            <person name="Wiegand S."/>
            <person name="Jogler M."/>
            <person name="Boedeker C."/>
            <person name="Pinto D."/>
            <person name="Vollmers J."/>
            <person name="Rivas-Marin E."/>
            <person name="Kohn T."/>
            <person name="Peeters S.H."/>
            <person name="Heuer A."/>
            <person name="Rast P."/>
            <person name="Oberbeckmann S."/>
            <person name="Bunk B."/>
            <person name="Jeske O."/>
            <person name="Meyerdierks A."/>
            <person name="Storesund J.E."/>
            <person name="Kallscheuer N."/>
            <person name="Luecker S."/>
            <person name="Lage O.M."/>
            <person name="Pohl T."/>
            <person name="Merkel B.J."/>
            <person name="Hornburger P."/>
            <person name="Mueller R.-W."/>
            <person name="Bruemmer F."/>
            <person name="Labrenz M."/>
            <person name="Spormann A.M."/>
            <person name="Op den Camp H."/>
            <person name="Overmann J."/>
            <person name="Amann R."/>
            <person name="Jetten M.S.M."/>
            <person name="Mascher T."/>
            <person name="Medema M.H."/>
            <person name="Devos D.P."/>
            <person name="Kaster A.-K."/>
            <person name="Ovreas L."/>
            <person name="Rohde M."/>
            <person name="Galperin M.Y."/>
            <person name="Jogler C."/>
        </authorList>
    </citation>
    <scope>NUCLEOTIDE SEQUENCE [LARGE SCALE GENOMIC DNA]</scope>
    <source>
        <strain evidence="3 4">Pan181</strain>
    </source>
</reference>
<dbReference type="Proteomes" id="UP000315750">
    <property type="component" value="Chromosome"/>
</dbReference>
<dbReference type="Pfam" id="PF07589">
    <property type="entry name" value="PEP-CTERM"/>
    <property type="match status" value="1"/>
</dbReference>
<keyword evidence="1" id="KW-0732">Signal</keyword>
<name>A0A518AUJ9_9BACT</name>
<dbReference type="OrthoDB" id="240695at2"/>
<keyword evidence="4" id="KW-1185">Reference proteome</keyword>
<sequence precursor="true">MFNTWKTYLSLLTLAFTLPVASSQAAVVFMDTFDRDTEFNLNGSMTGITNNTNDAFAEGVYANGFVDANYPGAGADGIASNGGSAKIDSNELRLAVGPGTSNTFVNHNFVNLDSTVFNVSLDLTGYGGGATSGHGGGFAIGMSLDEALSTGDAQNGNTAAGDGDFKMQDGLQDGGNEVSDVSVSDFWAVLRGDGFLQWGTKGANFPKVDGEFGEGHLGSVGVDANTGTIEATFIAPDFNDGTNVRYFLSFNDTIVDAGSFVWTGTNENYIGIDARHGSYVGFDNFSVSVPEPSTLLIAAVAAFGLVGYGRWHTN</sequence>
<protein>
    <recommendedName>
        <fullName evidence="2">Ice-binding protein C-terminal domain-containing protein</fullName>
    </recommendedName>
</protein>
<proteinExistence type="predicted"/>
<dbReference type="AlphaFoldDB" id="A0A518AUJ9"/>
<evidence type="ECO:0000313" key="3">
    <source>
        <dbReference type="EMBL" id="QDU58382.1"/>
    </source>
</evidence>
<evidence type="ECO:0000259" key="2">
    <source>
        <dbReference type="Pfam" id="PF07589"/>
    </source>
</evidence>
<organism evidence="3 4">
    <name type="scientific">Aeoliella mucimassa</name>
    <dbReference type="NCBI Taxonomy" id="2527972"/>
    <lineage>
        <taxon>Bacteria</taxon>
        <taxon>Pseudomonadati</taxon>
        <taxon>Planctomycetota</taxon>
        <taxon>Planctomycetia</taxon>
        <taxon>Pirellulales</taxon>
        <taxon>Lacipirellulaceae</taxon>
        <taxon>Aeoliella</taxon>
    </lineage>
</organism>
<feature type="chain" id="PRO_5021777302" description="Ice-binding protein C-terminal domain-containing protein" evidence="1">
    <location>
        <begin position="26"/>
        <end position="314"/>
    </location>
</feature>
<gene>
    <name evidence="3" type="ORF">Pan181_46160</name>
</gene>
<dbReference type="InterPro" id="IPR013424">
    <property type="entry name" value="Ice-binding_C"/>
</dbReference>